<feature type="compositionally biased region" description="Polar residues" evidence="11">
    <location>
        <begin position="606"/>
        <end position="622"/>
    </location>
</feature>
<feature type="region of interest" description="Disordered" evidence="11">
    <location>
        <begin position="606"/>
        <end position="638"/>
    </location>
</feature>
<reference evidence="13" key="1">
    <citation type="submission" date="2020-09" db="EMBL/GenBank/DDBJ databases">
        <title>Genome-Enabled Discovery of Anthraquinone Biosynthesis in Senna tora.</title>
        <authorList>
            <person name="Kang S.-H."/>
            <person name="Pandey R.P."/>
            <person name="Lee C.-M."/>
            <person name="Sim J.-S."/>
            <person name="Jeong J.-T."/>
            <person name="Choi B.-S."/>
            <person name="Jung M."/>
            <person name="Ginzburg D."/>
            <person name="Zhao K."/>
            <person name="Won S.Y."/>
            <person name="Oh T.-J."/>
            <person name="Yu Y."/>
            <person name="Kim N.-H."/>
            <person name="Lee O.R."/>
            <person name="Lee T.-H."/>
            <person name="Bashyal P."/>
            <person name="Kim T.-S."/>
            <person name="Lee W.-H."/>
            <person name="Kawkins C."/>
            <person name="Kim C.-K."/>
            <person name="Kim J.S."/>
            <person name="Ahn B.O."/>
            <person name="Rhee S.Y."/>
            <person name="Sohng J.K."/>
        </authorList>
    </citation>
    <scope>NUCLEOTIDE SEQUENCE</scope>
    <source>
        <tissue evidence="13">Leaf</tissue>
    </source>
</reference>
<evidence type="ECO:0000256" key="3">
    <source>
        <dbReference type="ARBA" id="ARBA00022527"/>
    </source>
</evidence>
<dbReference type="PROSITE" id="PS00107">
    <property type="entry name" value="PROTEIN_KINASE_ATP"/>
    <property type="match status" value="1"/>
</dbReference>
<keyword evidence="7 10" id="KW-0067">ATP-binding</keyword>
<dbReference type="PROSITE" id="PS50011">
    <property type="entry name" value="PROTEIN_KINASE_DOM"/>
    <property type="match status" value="1"/>
</dbReference>
<evidence type="ECO:0000256" key="1">
    <source>
        <dbReference type="ARBA" id="ARBA00010507"/>
    </source>
</evidence>
<proteinExistence type="inferred from homology"/>
<dbReference type="EMBL" id="JAAIUW010000005">
    <property type="protein sequence ID" value="KAF7830027.1"/>
    <property type="molecule type" value="Genomic_DNA"/>
</dbReference>
<accession>A0A834TXJ7</accession>
<evidence type="ECO:0000256" key="8">
    <source>
        <dbReference type="ARBA" id="ARBA00047899"/>
    </source>
</evidence>
<evidence type="ECO:0000313" key="14">
    <source>
        <dbReference type="Proteomes" id="UP000634136"/>
    </source>
</evidence>
<evidence type="ECO:0000256" key="5">
    <source>
        <dbReference type="ARBA" id="ARBA00022741"/>
    </source>
</evidence>
<dbReference type="PANTHER" id="PTHR44329">
    <property type="entry name" value="SERINE/THREONINE-PROTEIN KINASE TNNI3K-RELATED"/>
    <property type="match status" value="1"/>
</dbReference>
<dbReference type="GO" id="GO:0010182">
    <property type="term" value="P:sugar mediated signaling pathway"/>
    <property type="evidence" value="ECO:0007669"/>
    <property type="project" value="UniProtKB-ARBA"/>
</dbReference>
<dbReference type="PRINTS" id="PR00109">
    <property type="entry name" value="TYRKINASE"/>
</dbReference>
<dbReference type="InterPro" id="IPR051681">
    <property type="entry name" value="Ser/Thr_Kinases-Pseudokinases"/>
</dbReference>
<feature type="domain" description="Protein kinase" evidence="12">
    <location>
        <begin position="662"/>
        <end position="920"/>
    </location>
</feature>
<gene>
    <name evidence="13" type="ORF">G2W53_012360</name>
</gene>
<feature type="region of interest" description="Disordered" evidence="11">
    <location>
        <begin position="197"/>
        <end position="217"/>
    </location>
</feature>
<dbReference type="InterPro" id="IPR011009">
    <property type="entry name" value="Kinase-like_dom_sf"/>
</dbReference>
<evidence type="ECO:0000256" key="7">
    <source>
        <dbReference type="ARBA" id="ARBA00022840"/>
    </source>
</evidence>
<dbReference type="InterPro" id="IPR000719">
    <property type="entry name" value="Prot_kinase_dom"/>
</dbReference>
<dbReference type="EC" id="2.7.11.1" evidence="2"/>
<dbReference type="AlphaFoldDB" id="A0A834TXJ7"/>
<comment type="caution">
    <text evidence="13">The sequence shown here is derived from an EMBL/GenBank/DDBJ whole genome shotgun (WGS) entry which is preliminary data.</text>
</comment>
<comment type="catalytic activity">
    <reaction evidence="9">
        <text>L-seryl-[protein] + ATP = O-phospho-L-seryl-[protein] + ADP + H(+)</text>
        <dbReference type="Rhea" id="RHEA:17989"/>
        <dbReference type="Rhea" id="RHEA-COMP:9863"/>
        <dbReference type="Rhea" id="RHEA-COMP:11604"/>
        <dbReference type="ChEBI" id="CHEBI:15378"/>
        <dbReference type="ChEBI" id="CHEBI:29999"/>
        <dbReference type="ChEBI" id="CHEBI:30616"/>
        <dbReference type="ChEBI" id="CHEBI:83421"/>
        <dbReference type="ChEBI" id="CHEBI:456216"/>
        <dbReference type="EC" id="2.7.11.1"/>
    </reaction>
</comment>
<feature type="binding site" evidence="10">
    <location>
        <position position="689"/>
    </location>
    <ligand>
        <name>ATP</name>
        <dbReference type="ChEBI" id="CHEBI:30616"/>
    </ligand>
</feature>
<dbReference type="SMART" id="SM00220">
    <property type="entry name" value="S_TKc"/>
    <property type="match status" value="1"/>
</dbReference>
<dbReference type="OrthoDB" id="339325at2759"/>
<dbReference type="FunFam" id="1.10.510.10:FF:000193">
    <property type="entry name" value="Serine/threonine-protein kinase CTR1"/>
    <property type="match status" value="1"/>
</dbReference>
<protein>
    <recommendedName>
        <fullName evidence="2">non-specific serine/threonine protein kinase</fullName>
        <ecNumber evidence="2">2.7.11.1</ecNumber>
    </recommendedName>
</protein>
<evidence type="ECO:0000256" key="9">
    <source>
        <dbReference type="ARBA" id="ARBA00048679"/>
    </source>
</evidence>
<dbReference type="PANTHER" id="PTHR44329:SF231">
    <property type="entry name" value="PROTEIN KINASE SUPERFAMILY PROTEIN"/>
    <property type="match status" value="1"/>
</dbReference>
<dbReference type="CDD" id="cd13999">
    <property type="entry name" value="STKc_MAP3K-like"/>
    <property type="match status" value="1"/>
</dbReference>
<organism evidence="13 14">
    <name type="scientific">Senna tora</name>
    <dbReference type="NCBI Taxonomy" id="362788"/>
    <lineage>
        <taxon>Eukaryota</taxon>
        <taxon>Viridiplantae</taxon>
        <taxon>Streptophyta</taxon>
        <taxon>Embryophyta</taxon>
        <taxon>Tracheophyta</taxon>
        <taxon>Spermatophyta</taxon>
        <taxon>Magnoliopsida</taxon>
        <taxon>eudicotyledons</taxon>
        <taxon>Gunneridae</taxon>
        <taxon>Pentapetalae</taxon>
        <taxon>rosids</taxon>
        <taxon>fabids</taxon>
        <taxon>Fabales</taxon>
        <taxon>Fabaceae</taxon>
        <taxon>Caesalpinioideae</taxon>
        <taxon>Cassia clade</taxon>
        <taxon>Senna</taxon>
    </lineage>
</organism>
<dbReference type="Gene3D" id="3.30.200.20">
    <property type="entry name" value="Phosphorylase Kinase, domain 1"/>
    <property type="match status" value="1"/>
</dbReference>
<keyword evidence="5 10" id="KW-0547">Nucleotide-binding</keyword>
<dbReference type="GO" id="GO:0005524">
    <property type="term" value="F:ATP binding"/>
    <property type="evidence" value="ECO:0007669"/>
    <property type="project" value="UniProtKB-UniRule"/>
</dbReference>
<keyword evidence="6 13" id="KW-0418">Kinase</keyword>
<comment type="catalytic activity">
    <reaction evidence="8">
        <text>L-threonyl-[protein] + ATP = O-phospho-L-threonyl-[protein] + ADP + H(+)</text>
        <dbReference type="Rhea" id="RHEA:46608"/>
        <dbReference type="Rhea" id="RHEA-COMP:11060"/>
        <dbReference type="Rhea" id="RHEA-COMP:11605"/>
        <dbReference type="ChEBI" id="CHEBI:15378"/>
        <dbReference type="ChEBI" id="CHEBI:30013"/>
        <dbReference type="ChEBI" id="CHEBI:30616"/>
        <dbReference type="ChEBI" id="CHEBI:61977"/>
        <dbReference type="ChEBI" id="CHEBI:456216"/>
        <dbReference type="EC" id="2.7.11.1"/>
    </reaction>
</comment>
<dbReference type="Pfam" id="PF14381">
    <property type="entry name" value="EDR1_CTR1_ARMC3_pept"/>
    <property type="match status" value="1"/>
</dbReference>
<dbReference type="GO" id="GO:0004674">
    <property type="term" value="F:protein serine/threonine kinase activity"/>
    <property type="evidence" value="ECO:0007669"/>
    <property type="project" value="UniProtKB-KW"/>
</dbReference>
<name>A0A834TXJ7_9FABA</name>
<evidence type="ECO:0000256" key="4">
    <source>
        <dbReference type="ARBA" id="ARBA00022679"/>
    </source>
</evidence>
<dbReference type="InterPro" id="IPR008271">
    <property type="entry name" value="Ser/Thr_kinase_AS"/>
</dbReference>
<dbReference type="InterPro" id="IPR001245">
    <property type="entry name" value="Ser-Thr/Tyr_kinase_cat_dom"/>
</dbReference>
<keyword evidence="3" id="KW-0723">Serine/threonine-protein kinase</keyword>
<evidence type="ECO:0000256" key="2">
    <source>
        <dbReference type="ARBA" id="ARBA00012513"/>
    </source>
</evidence>
<evidence type="ECO:0000256" key="6">
    <source>
        <dbReference type="ARBA" id="ARBA00022777"/>
    </source>
</evidence>
<dbReference type="Proteomes" id="UP000634136">
    <property type="component" value="Unassembled WGS sequence"/>
</dbReference>
<dbReference type="Gene3D" id="1.10.510.10">
    <property type="entry name" value="Transferase(Phosphotransferase) domain 1"/>
    <property type="match status" value="1"/>
</dbReference>
<keyword evidence="4" id="KW-0808">Transferase</keyword>
<dbReference type="InterPro" id="IPR017441">
    <property type="entry name" value="Protein_kinase_ATP_BS"/>
</dbReference>
<sequence length="1138" mass="126099">MPHRATYFFPRQFPERGLDESSKQLLDHEKKRIVNSIVKSETAFGVAESDPKKAVTTTTTSIASTKDDVVFSSGKHSAVSDLFTGSDKFRTKQKQASAFSDWLLEKKSDRSGHHVKPRPRRLSCEDDRELLLPPESVPAPAPPPPESVKDTAIDRSFDRQVSLPRLSSGSSYAGSLFSGTTLDGNFSSDIKEEITSSSRVYTRTRRQEEDEEEESKEKLAQKYKESYYLQITLAKRLTCLSSLATEPVLTLDNGIETWDAESVSYRLWVSGCLSYSDKISDGFYNILGMNPYLWVMCNEEEEGRRLPPLVELKAVEPSETSMEVVLVDRTEDSRLKELHDKAQELYCDSENTLVLVEKLGKLVAIYMGGTFPVEQGDLHKRWKLVSKRLRNFHKCVVLPIGSLSAGLCRHRAILFKRLADHIGLPCRIARGCKYCAADHRSSCLVKIKDDRQLSREYVVDLVGEPGNVHGPDSSINGAYVSSTPSPFKISHLKESKSPYTDDASISQFISHLYPGCAKKNQPVKETEVKCSTNSKYGSVNQMRAGNAEDCAVLGSNLPSIQEGVSEALHPASEASLHKCPNPVEDSVVVKKTSTNGIIVPGSSLVKSTTKKSPLGSSVQSEQEQADSRRENRGHFPAGNIPRYLNLEPSLAMDWLEISWDELRIKERVGAGSFGTVHRAEWHGSDVAVKVLTVQDFQDDQLKEFLREVAIMKRVRHPNVVLFMGAVTKRPHLSIVTEYLPRGSLYRLIHRPASGELLDQRRRLRMALDVAKGINYLHCLNPPIVHWDLKSPNLLVDKNWTVKVCDFGLSRFKANTFISSKSVAGTPEWMAPEFLRGEPSNEKSDVYSFGVILWELVTMQQPWNGLSPAQVVGAVAFQNRKLAIPPNISPVLASLMESCWDDDPKKRPPFSNIVESLKKLLRSPVEMIKMVCSAATHPPSSSPTIASRDASAKPLLASLLPTSSSPSSPLECSSTIPCLHSDAPVIPSFGDAANTSIITGDQKRIHKPVTPIFLFSFNHIGLPSCHEQPSPLVRHSTTASPPSYALLGDPQLLTKPKTTFLSTMQASYKQMKQNEKLFHHKTLSPKEKTPKASKFAAITLVTDYSWLDDVGIMLTLSSPTSTIVSGFSSPDVATTLRST</sequence>
<evidence type="ECO:0000259" key="12">
    <source>
        <dbReference type="PROSITE" id="PS50011"/>
    </source>
</evidence>
<evidence type="ECO:0000256" key="11">
    <source>
        <dbReference type="SAM" id="MobiDB-lite"/>
    </source>
</evidence>
<evidence type="ECO:0000313" key="13">
    <source>
        <dbReference type="EMBL" id="KAF7830027.1"/>
    </source>
</evidence>
<dbReference type="SUPFAM" id="SSF56112">
    <property type="entry name" value="Protein kinase-like (PK-like)"/>
    <property type="match status" value="1"/>
</dbReference>
<evidence type="ECO:0000256" key="10">
    <source>
        <dbReference type="PROSITE-ProRule" id="PRU10141"/>
    </source>
</evidence>
<dbReference type="InterPro" id="IPR055164">
    <property type="entry name" value="EDR1/CTR1/ARMC3-like_pept-like"/>
</dbReference>
<feature type="region of interest" description="Disordered" evidence="11">
    <location>
        <begin position="108"/>
        <end position="127"/>
    </location>
</feature>
<comment type="similarity">
    <text evidence="1">Belongs to the protein kinase superfamily. TKL Ser/Thr protein kinase family. RAF subfamily.</text>
</comment>
<dbReference type="GO" id="GO:0006950">
    <property type="term" value="P:response to stress"/>
    <property type="evidence" value="ECO:0007669"/>
    <property type="project" value="UniProtKB-ARBA"/>
</dbReference>
<dbReference type="PROSITE" id="PS00108">
    <property type="entry name" value="PROTEIN_KINASE_ST"/>
    <property type="match status" value="1"/>
</dbReference>
<dbReference type="Pfam" id="PF07714">
    <property type="entry name" value="PK_Tyr_Ser-Thr"/>
    <property type="match status" value="1"/>
</dbReference>
<keyword evidence="14" id="KW-1185">Reference proteome</keyword>
<dbReference type="FunFam" id="3.30.200.20:FF:000060">
    <property type="entry name" value="Serine/threonine-protein kinase isoform 1"/>
    <property type="match status" value="1"/>
</dbReference>